<feature type="compositionally biased region" description="Basic and acidic residues" evidence="1">
    <location>
        <begin position="238"/>
        <end position="249"/>
    </location>
</feature>
<dbReference type="EMBL" id="KZ857567">
    <property type="protein sequence ID" value="RDX40289.1"/>
    <property type="molecule type" value="Genomic_DNA"/>
</dbReference>
<dbReference type="STRING" id="139420.A0A371CJ28"/>
<gene>
    <name evidence="2" type="ORF">OH76DRAFT_1508102</name>
</gene>
<sequence>MESQARIDRAHGRVSSDEELAKNTALWRGAGFQGPCPGVPAEDQSVASWASHIPDAELNHDAEEEEQAVAGGREGSDEPLEGAGEVEDEVPPEDEVLHMLREEVPPGDAMVLQDEPLLDDDLALGDGLLLDDVLEDLGNHSEGSGGPLRHEDSGIVIDDLALGHQLDDLASDGGFEDRQELYDDDEDFRMIDDYDIPAQDLAASPPRPVSPAFSAYNSPRQSMSPPGTPPLEDWSEVNARDLFEPLHDDPEPDFDNGYSSESSVEEHDEFFDFEDHDDHDDASGDPEDEDEILPVNENDPLYAHAEDLFDDDDDDNDAVQADRLPPAFHEDPLLRRAYVQAFISATSHGTTKDGVAHFLTSTRSNYASIAQRCPAAQIPGLGTMAVTLRTVERRLGVDPDQRILYFFVCDTCWYRHHPSELYKLEHSGCTQPGCLGTLYITKMRDF</sequence>
<feature type="region of interest" description="Disordered" evidence="1">
    <location>
        <begin position="182"/>
        <end position="294"/>
    </location>
</feature>
<reference evidence="2 3" key="1">
    <citation type="journal article" date="2018" name="Biotechnol. Biofuels">
        <title>Integrative visual omics of the white-rot fungus Polyporus brumalis exposes the biotechnological potential of its oxidative enzymes for delignifying raw plant biomass.</title>
        <authorList>
            <person name="Miyauchi S."/>
            <person name="Rancon A."/>
            <person name="Drula E."/>
            <person name="Hage H."/>
            <person name="Chaduli D."/>
            <person name="Favel A."/>
            <person name="Grisel S."/>
            <person name="Henrissat B."/>
            <person name="Herpoel-Gimbert I."/>
            <person name="Ruiz-Duenas F.J."/>
            <person name="Chevret D."/>
            <person name="Hainaut M."/>
            <person name="Lin J."/>
            <person name="Wang M."/>
            <person name="Pangilinan J."/>
            <person name="Lipzen A."/>
            <person name="Lesage-Meessen L."/>
            <person name="Navarro D."/>
            <person name="Riley R."/>
            <person name="Grigoriev I.V."/>
            <person name="Zhou S."/>
            <person name="Raouche S."/>
            <person name="Rosso M.N."/>
        </authorList>
    </citation>
    <scope>NUCLEOTIDE SEQUENCE [LARGE SCALE GENOMIC DNA]</scope>
    <source>
        <strain evidence="2 3">BRFM 1820</strain>
    </source>
</reference>
<organism evidence="2 3">
    <name type="scientific">Lentinus brumalis</name>
    <dbReference type="NCBI Taxonomy" id="2498619"/>
    <lineage>
        <taxon>Eukaryota</taxon>
        <taxon>Fungi</taxon>
        <taxon>Dikarya</taxon>
        <taxon>Basidiomycota</taxon>
        <taxon>Agaricomycotina</taxon>
        <taxon>Agaricomycetes</taxon>
        <taxon>Polyporales</taxon>
        <taxon>Polyporaceae</taxon>
        <taxon>Lentinus</taxon>
    </lineage>
</organism>
<feature type="region of interest" description="Disordered" evidence="1">
    <location>
        <begin position="1"/>
        <end position="20"/>
    </location>
</feature>
<feature type="compositionally biased region" description="Acidic residues" evidence="1">
    <location>
        <begin position="77"/>
        <end position="91"/>
    </location>
</feature>
<proteinExistence type="predicted"/>
<accession>A0A371CJ28</accession>
<evidence type="ECO:0000313" key="3">
    <source>
        <dbReference type="Proteomes" id="UP000256964"/>
    </source>
</evidence>
<feature type="region of interest" description="Disordered" evidence="1">
    <location>
        <begin position="26"/>
        <end position="91"/>
    </location>
</feature>
<name>A0A371CJ28_9APHY</name>
<feature type="compositionally biased region" description="Acidic residues" evidence="1">
    <location>
        <begin position="266"/>
        <end position="292"/>
    </location>
</feature>
<keyword evidence="3" id="KW-1185">Reference proteome</keyword>
<dbReference type="OrthoDB" id="3248986at2759"/>
<dbReference type="AlphaFoldDB" id="A0A371CJ28"/>
<evidence type="ECO:0000256" key="1">
    <source>
        <dbReference type="SAM" id="MobiDB-lite"/>
    </source>
</evidence>
<protein>
    <submittedName>
        <fullName evidence="2">Uncharacterized protein</fullName>
    </submittedName>
</protein>
<evidence type="ECO:0000313" key="2">
    <source>
        <dbReference type="EMBL" id="RDX40289.1"/>
    </source>
</evidence>
<dbReference type="Proteomes" id="UP000256964">
    <property type="component" value="Unassembled WGS sequence"/>
</dbReference>
<feature type="compositionally biased region" description="Polar residues" evidence="1">
    <location>
        <begin position="215"/>
        <end position="225"/>
    </location>
</feature>